<reference evidence="1 2" key="1">
    <citation type="submission" date="2020-07" db="EMBL/GenBank/DDBJ databases">
        <title>Taxonomic revisions and descriptions of new bacterial species based on genomic comparisons in the high-G+C-content subgroup of the family Alcaligenaceae.</title>
        <authorList>
            <person name="Szabo A."/>
            <person name="Felfoldi T."/>
        </authorList>
    </citation>
    <scope>NUCLEOTIDE SEQUENCE [LARGE SCALE GENOMIC DNA]</scope>
    <source>
        <strain evidence="1 2">DSM 25264</strain>
    </source>
</reference>
<dbReference type="OrthoDB" id="9179825at2"/>
<accession>A0A853FFV5</accession>
<dbReference type="Proteomes" id="UP000580517">
    <property type="component" value="Unassembled WGS sequence"/>
</dbReference>
<proteinExistence type="predicted"/>
<sequence length="145" mass="16534">MSDLVYDEKLDLIDTPAWELDSELLSLAASKLDLDESKIPGFSRFKNKVKSEATKMVTYLKERAFRAGIPLRVELMDLVFDSHDELGRTAEAHSLGFDQNRLHPDIYMNELLTGMRVIHQVLPALIKKLGIEDEFELDTSELRLG</sequence>
<evidence type="ECO:0000313" key="1">
    <source>
        <dbReference type="EMBL" id="NYT38963.1"/>
    </source>
</evidence>
<dbReference type="AlphaFoldDB" id="A0A853FFV5"/>
<organism evidence="1 2">
    <name type="scientific">Allopusillimonas soli</name>
    <dbReference type="NCBI Taxonomy" id="659016"/>
    <lineage>
        <taxon>Bacteria</taxon>
        <taxon>Pseudomonadati</taxon>
        <taxon>Pseudomonadota</taxon>
        <taxon>Betaproteobacteria</taxon>
        <taxon>Burkholderiales</taxon>
        <taxon>Alcaligenaceae</taxon>
        <taxon>Allopusillimonas</taxon>
    </lineage>
</organism>
<dbReference type="RefSeq" id="WP_129971556.1">
    <property type="nucleotide sequence ID" value="NZ_JACCEW010000009.1"/>
</dbReference>
<comment type="caution">
    <text evidence="1">The sequence shown here is derived from an EMBL/GenBank/DDBJ whole genome shotgun (WGS) entry which is preliminary data.</text>
</comment>
<evidence type="ECO:0000313" key="2">
    <source>
        <dbReference type="Proteomes" id="UP000580517"/>
    </source>
</evidence>
<gene>
    <name evidence="1" type="ORF">H0A68_18975</name>
</gene>
<keyword evidence="2" id="KW-1185">Reference proteome</keyword>
<protein>
    <submittedName>
        <fullName evidence="1">Uncharacterized protein</fullName>
    </submittedName>
</protein>
<dbReference type="EMBL" id="JACCEW010000009">
    <property type="protein sequence ID" value="NYT38963.1"/>
    <property type="molecule type" value="Genomic_DNA"/>
</dbReference>
<name>A0A853FFV5_9BURK</name>